<evidence type="ECO:0000256" key="5">
    <source>
        <dbReference type="ARBA" id="ARBA00022803"/>
    </source>
</evidence>
<dbReference type="PANTHER" id="PTHR46208">
    <property type="entry name" value="MITOCHONDRIAL IMPORT RECEPTOR SUBUNIT TOM70"/>
    <property type="match status" value="1"/>
</dbReference>
<evidence type="ECO:0000256" key="10">
    <source>
        <dbReference type="SAM" id="MobiDB-lite"/>
    </source>
</evidence>
<sequence length="572" mass="63847">MSLSKLGAVNLETVGSNTAGLGGLWYWRSNRRGSDPSGIKPVPGKPSSSVTARNGLDSAEGDAGDPEGLSKPTYIVLKNAGNDFFRAEKYQDALQKYTQAIEEETPKNAEDLAMLYQNRAAVFEKLGDFSSTIKECSQALDLNPKYIKALSRRSKAYKQTGFLDEALEDITAICILEQFQHPSSVQLADDILKELGQQEASKLAESRRLVAPSAHAVNAFLRSFYNDPITILWNQTKEGSGDSTEVEVTKGYAAAVHKLQKRDYDSIIDLCSEEINNPNSAHLLDAYHLRGTFRFLWGSRDGTVEDLTRVIDSATNNLEKASALVKLGSFHALQDNDQDYMKCFERAEELTPDNVDVFHHRGQVLLTKGVVDEAVNQLERATKMCPDFALAAASHLYILYRLHVHNENSTGRDEVFKSFPKLLRKFPNSPDVFNLYGQVLMENQQFHEADQQFDKVLELDPTNASVYVHKAMAQFQINRDPDKMIQTLRDSLKMDDRNEFVYETLGTLELQSGNLDKAVEAIGKALEYAKSFQEMMMLSSLKKAAEVQVKIKNKIGLQTPVFPPMPNGTPVA</sequence>
<proteinExistence type="predicted"/>
<dbReference type="GO" id="GO:0008320">
    <property type="term" value="F:protein transmembrane transporter activity"/>
    <property type="evidence" value="ECO:0007669"/>
    <property type="project" value="TreeGrafter"/>
</dbReference>
<dbReference type="GO" id="GO:0030943">
    <property type="term" value="F:mitochondrion targeting sequence binding"/>
    <property type="evidence" value="ECO:0007669"/>
    <property type="project" value="TreeGrafter"/>
</dbReference>
<dbReference type="OrthoDB" id="66418at2759"/>
<keyword evidence="3" id="KW-0677">Repeat</keyword>
<accession>A0A8J2P494</accession>
<feature type="repeat" description="TPR" evidence="9">
    <location>
        <begin position="321"/>
        <end position="354"/>
    </location>
</feature>
<dbReference type="InterPro" id="IPR019734">
    <property type="entry name" value="TPR_rpt"/>
</dbReference>
<keyword evidence="6" id="KW-1133">Transmembrane helix</keyword>
<evidence type="ECO:0000256" key="8">
    <source>
        <dbReference type="ARBA" id="ARBA00023136"/>
    </source>
</evidence>
<protein>
    <recommendedName>
        <fullName evidence="13">Mitochondrial import receptor subunit TOM70</fullName>
    </recommendedName>
</protein>
<evidence type="ECO:0000313" key="11">
    <source>
        <dbReference type="EMBL" id="CAG7724936.1"/>
    </source>
</evidence>
<keyword evidence="8" id="KW-0472">Membrane</keyword>
<evidence type="ECO:0000256" key="9">
    <source>
        <dbReference type="PROSITE-ProRule" id="PRU00339"/>
    </source>
</evidence>
<keyword evidence="12" id="KW-1185">Reference proteome</keyword>
<evidence type="ECO:0000313" key="12">
    <source>
        <dbReference type="Proteomes" id="UP000708208"/>
    </source>
</evidence>
<dbReference type="GO" id="GO:0005741">
    <property type="term" value="C:mitochondrial outer membrane"/>
    <property type="evidence" value="ECO:0007669"/>
    <property type="project" value="UniProtKB-SubCell"/>
</dbReference>
<feature type="repeat" description="TPR" evidence="9">
    <location>
        <begin position="355"/>
        <end position="388"/>
    </location>
</feature>
<dbReference type="SMART" id="SM00028">
    <property type="entry name" value="TPR"/>
    <property type="match status" value="8"/>
</dbReference>
<feature type="repeat" description="TPR" evidence="9">
    <location>
        <begin position="113"/>
        <end position="146"/>
    </location>
</feature>
<feature type="repeat" description="TPR" evidence="9">
    <location>
        <begin position="430"/>
        <end position="463"/>
    </location>
</feature>
<dbReference type="AlphaFoldDB" id="A0A8J2P494"/>
<evidence type="ECO:0000256" key="7">
    <source>
        <dbReference type="ARBA" id="ARBA00023128"/>
    </source>
</evidence>
<reference evidence="11" key="1">
    <citation type="submission" date="2021-06" db="EMBL/GenBank/DDBJ databases">
        <authorList>
            <person name="Hodson N. C."/>
            <person name="Mongue J. A."/>
            <person name="Jaron S. K."/>
        </authorList>
    </citation>
    <scope>NUCLEOTIDE SEQUENCE</scope>
</reference>
<evidence type="ECO:0000256" key="2">
    <source>
        <dbReference type="ARBA" id="ARBA00022692"/>
    </source>
</evidence>
<keyword evidence="5 9" id="KW-0802">TPR repeat</keyword>
<keyword evidence="2" id="KW-0812">Transmembrane</keyword>
<keyword evidence="4" id="KW-1000">Mitochondrion outer membrane</keyword>
<dbReference type="Pfam" id="PF13181">
    <property type="entry name" value="TPR_8"/>
    <property type="match status" value="2"/>
</dbReference>
<keyword evidence="7" id="KW-0496">Mitochondrion</keyword>
<evidence type="ECO:0000256" key="6">
    <source>
        <dbReference type="ARBA" id="ARBA00022989"/>
    </source>
</evidence>
<dbReference type="PANTHER" id="PTHR46208:SF1">
    <property type="entry name" value="MITOCHONDRIAL IMPORT RECEPTOR SUBUNIT TOM70"/>
    <property type="match status" value="1"/>
</dbReference>
<feature type="region of interest" description="Disordered" evidence="10">
    <location>
        <begin position="35"/>
        <end position="67"/>
    </location>
</feature>
<organism evidence="11 12">
    <name type="scientific">Allacma fusca</name>
    <dbReference type="NCBI Taxonomy" id="39272"/>
    <lineage>
        <taxon>Eukaryota</taxon>
        <taxon>Metazoa</taxon>
        <taxon>Ecdysozoa</taxon>
        <taxon>Arthropoda</taxon>
        <taxon>Hexapoda</taxon>
        <taxon>Collembola</taxon>
        <taxon>Symphypleona</taxon>
        <taxon>Sminthuridae</taxon>
        <taxon>Allacma</taxon>
    </lineage>
</organism>
<evidence type="ECO:0000256" key="3">
    <source>
        <dbReference type="ARBA" id="ARBA00022737"/>
    </source>
</evidence>
<evidence type="ECO:0000256" key="1">
    <source>
        <dbReference type="ARBA" id="ARBA00004572"/>
    </source>
</evidence>
<dbReference type="EMBL" id="CAJVCH010115498">
    <property type="protein sequence ID" value="CAG7724936.1"/>
    <property type="molecule type" value="Genomic_DNA"/>
</dbReference>
<dbReference type="PROSITE" id="PS50005">
    <property type="entry name" value="TPR"/>
    <property type="match status" value="5"/>
</dbReference>
<evidence type="ECO:0000256" key="4">
    <source>
        <dbReference type="ARBA" id="ARBA00022787"/>
    </source>
</evidence>
<gene>
    <name evidence="11" type="ORF">AFUS01_LOCUS13927</name>
</gene>
<evidence type="ECO:0008006" key="13">
    <source>
        <dbReference type="Google" id="ProtNLM"/>
    </source>
</evidence>
<comment type="subcellular location">
    <subcellularLocation>
        <location evidence="1">Mitochondrion outer membrane</location>
        <topology evidence="1">Single-pass membrane protein</topology>
    </subcellularLocation>
</comment>
<dbReference type="GO" id="GO:0030150">
    <property type="term" value="P:protein import into mitochondrial matrix"/>
    <property type="evidence" value="ECO:0007669"/>
    <property type="project" value="TreeGrafter"/>
</dbReference>
<dbReference type="Proteomes" id="UP000708208">
    <property type="component" value="Unassembled WGS sequence"/>
</dbReference>
<comment type="caution">
    <text evidence="11">The sequence shown here is derived from an EMBL/GenBank/DDBJ whole genome shotgun (WGS) entry which is preliminary data.</text>
</comment>
<feature type="repeat" description="TPR" evidence="9">
    <location>
        <begin position="499"/>
        <end position="532"/>
    </location>
</feature>
<name>A0A8J2P494_9HEXA</name>
<dbReference type="GO" id="GO:0045039">
    <property type="term" value="P:protein insertion into mitochondrial inner membrane"/>
    <property type="evidence" value="ECO:0007669"/>
    <property type="project" value="TreeGrafter"/>
</dbReference>